<dbReference type="Gene3D" id="2.40.30.100">
    <property type="entry name" value="AF2212/PG0164-like"/>
    <property type="match status" value="1"/>
</dbReference>
<keyword evidence="1" id="KW-0614">Plasmid</keyword>
<dbReference type="Proteomes" id="UP001218231">
    <property type="component" value="Plasmid unnamed1"/>
</dbReference>
<accession>A0ABY7U437</accession>
<dbReference type="SUPFAM" id="SSF141694">
    <property type="entry name" value="AF2212/PG0164-like"/>
    <property type="match status" value="1"/>
</dbReference>
<geneLocation type="plasmid" evidence="1 2">
    <name>unnamed1</name>
</geneLocation>
<reference evidence="1 2" key="1">
    <citation type="submission" date="2023-02" db="EMBL/GenBank/DDBJ databases">
        <title>Genome sequence of Novosphingobium humi KACC 19094.</title>
        <authorList>
            <person name="Kim S."/>
            <person name="Heo J."/>
            <person name="Kwon S.-W."/>
        </authorList>
    </citation>
    <scope>NUCLEOTIDE SEQUENCE [LARGE SCALE GENOMIC DNA]</scope>
    <source>
        <strain evidence="1 2">KACC 19094</strain>
        <plasmid evidence="1 2">unnamed1</plasmid>
    </source>
</reference>
<evidence type="ECO:0000313" key="2">
    <source>
        <dbReference type="Proteomes" id="UP001218231"/>
    </source>
</evidence>
<gene>
    <name evidence="1" type="ORF">PQ457_20490</name>
</gene>
<proteinExistence type="predicted"/>
<evidence type="ECO:0000313" key="1">
    <source>
        <dbReference type="EMBL" id="WCT79375.1"/>
    </source>
</evidence>
<dbReference type="EMBL" id="CP117418">
    <property type="protein sequence ID" value="WCT79375.1"/>
    <property type="molecule type" value="Genomic_DNA"/>
</dbReference>
<dbReference type="RefSeq" id="WP_273619652.1">
    <property type="nucleotide sequence ID" value="NZ_CP117418.1"/>
</dbReference>
<dbReference type="InterPro" id="IPR015018">
    <property type="entry name" value="DUF1905"/>
</dbReference>
<protein>
    <submittedName>
        <fullName evidence="1">DUF1905 domain-containing protein</fullName>
    </submittedName>
</protein>
<keyword evidence="2" id="KW-1185">Reference proteome</keyword>
<sequence>MSERGEVTFTGTVWVWQAHRGGKPTRWFFVSITGAPAAELKLASLGLTAGFGSLAVRATIGTTTWHTSIFPQRETGGWILPLKAELRKREKIGEGSRIEVSLVV</sequence>
<dbReference type="InterPro" id="IPR037079">
    <property type="entry name" value="AF2212/PG0164-like_sf"/>
</dbReference>
<dbReference type="Pfam" id="PF08922">
    <property type="entry name" value="DUF1905"/>
    <property type="match status" value="1"/>
</dbReference>
<name>A0ABY7U437_9SPHN</name>
<organism evidence="1 2">
    <name type="scientific">Novosphingobium humi</name>
    <dbReference type="NCBI Taxonomy" id="2282397"/>
    <lineage>
        <taxon>Bacteria</taxon>
        <taxon>Pseudomonadati</taxon>
        <taxon>Pseudomonadota</taxon>
        <taxon>Alphaproteobacteria</taxon>
        <taxon>Sphingomonadales</taxon>
        <taxon>Sphingomonadaceae</taxon>
        <taxon>Novosphingobium</taxon>
    </lineage>
</organism>